<feature type="signal peptide" evidence="1">
    <location>
        <begin position="1"/>
        <end position="24"/>
    </location>
</feature>
<accession>A0A3E1Q9G7</accession>
<sequence length="263" mass="28916">MKKSTQNNIFFSVLLSIFSISVHAQVGIGTTTPEGMLDLESSSSGFVFPNVALTARNRTSPVKNPNGGTVAEGTAVYNTSTTQTGANDVYPGIYVWDGNKWIAQYIKEDSQKFEQSPLEYRVPLSGGHRAIPGLGNQDFIPKYSGTYRIEANFNFGAGEIKDPTGSNSVRMGTQEGYIKLRFDGVNYNIYTHAYSIKNDLINGGTDYEAFRHDSSLILYEDLKAGQAYPFLLTVDVQVAGEFNTDAYVGIDLPCTVEFTFLEE</sequence>
<dbReference type="AlphaFoldDB" id="A0A3E1Q9G7"/>
<dbReference type="Proteomes" id="UP000261082">
    <property type="component" value="Unassembled WGS sequence"/>
</dbReference>
<gene>
    <name evidence="2" type="ORF">DZ858_01340</name>
</gene>
<dbReference type="OrthoDB" id="1430919at2"/>
<name>A0A3E1Q9G7_9FLAO</name>
<evidence type="ECO:0000313" key="3">
    <source>
        <dbReference type="Proteomes" id="UP000261082"/>
    </source>
</evidence>
<keyword evidence="3" id="KW-1185">Reference proteome</keyword>
<comment type="caution">
    <text evidence="2">The sequence shown here is derived from an EMBL/GenBank/DDBJ whole genome shotgun (WGS) entry which is preliminary data.</text>
</comment>
<evidence type="ECO:0000313" key="2">
    <source>
        <dbReference type="EMBL" id="RFN58754.1"/>
    </source>
</evidence>
<evidence type="ECO:0000256" key="1">
    <source>
        <dbReference type="SAM" id="SignalP"/>
    </source>
</evidence>
<proteinExistence type="predicted"/>
<organism evidence="2 3">
    <name type="scientific">Marixanthomonas ophiurae</name>
    <dbReference type="NCBI Taxonomy" id="387659"/>
    <lineage>
        <taxon>Bacteria</taxon>
        <taxon>Pseudomonadati</taxon>
        <taxon>Bacteroidota</taxon>
        <taxon>Flavobacteriia</taxon>
        <taxon>Flavobacteriales</taxon>
        <taxon>Flavobacteriaceae</taxon>
        <taxon>Marixanthomonas</taxon>
    </lineage>
</organism>
<dbReference type="RefSeq" id="WP_117157778.1">
    <property type="nucleotide sequence ID" value="NZ_QVID01000001.1"/>
</dbReference>
<protein>
    <submittedName>
        <fullName evidence="2">Uncharacterized protein</fullName>
    </submittedName>
</protein>
<feature type="chain" id="PRO_5017539079" evidence="1">
    <location>
        <begin position="25"/>
        <end position="263"/>
    </location>
</feature>
<dbReference type="EMBL" id="QVID01000001">
    <property type="protein sequence ID" value="RFN58754.1"/>
    <property type="molecule type" value="Genomic_DNA"/>
</dbReference>
<reference evidence="2 3" key="1">
    <citation type="journal article" date="2007" name="Int. J. Syst. Evol. Microbiol.">
        <title>Marixanthomonas ophiurae gen. nov., sp. nov., a marine bacterium of the family Flavobacteriaceae isolated from a deep-sea brittle star.</title>
        <authorList>
            <person name="Romanenko L.A."/>
            <person name="Uchino M."/>
            <person name="Frolova G.M."/>
            <person name="Mikhailov V.V."/>
        </authorList>
    </citation>
    <scope>NUCLEOTIDE SEQUENCE [LARGE SCALE GENOMIC DNA]</scope>
    <source>
        <strain evidence="2 3">KMM 3046</strain>
    </source>
</reference>
<keyword evidence="1" id="KW-0732">Signal</keyword>